<dbReference type="Proteomes" id="UP001195963">
    <property type="component" value="Unassembled WGS sequence"/>
</dbReference>
<dbReference type="NCBIfam" id="NF033682">
    <property type="entry name" value="retention_LapA"/>
    <property type="match status" value="1"/>
</dbReference>
<accession>A0ABS7EA58</accession>
<dbReference type="InterPro" id="IPR049826">
    <property type="entry name" value="Ig-like_ice"/>
</dbReference>
<dbReference type="NCBIfam" id="NF033510">
    <property type="entry name" value="Ca_tandemer"/>
    <property type="match status" value="3"/>
</dbReference>
<organism evidence="2 3">
    <name type="scientific">Shewanella nanhaiensis</name>
    <dbReference type="NCBI Taxonomy" id="2864872"/>
    <lineage>
        <taxon>Bacteria</taxon>
        <taxon>Pseudomonadati</taxon>
        <taxon>Pseudomonadota</taxon>
        <taxon>Gammaproteobacteria</taxon>
        <taxon>Alteromonadales</taxon>
        <taxon>Shewanellaceae</taxon>
        <taxon>Shewanella</taxon>
    </lineage>
</organism>
<name>A0ABS7EA58_9GAMM</name>
<reference evidence="2 3" key="1">
    <citation type="submission" date="2021-07" db="EMBL/GenBank/DDBJ databases">
        <title>Shewanella sp. nov, isolated from SCS.</title>
        <authorList>
            <person name="Cao W.R."/>
        </authorList>
    </citation>
    <scope>NUCLEOTIDE SEQUENCE [LARGE SCALE GENOMIC DNA]</scope>
    <source>
        <strain evidence="2 3">NR704-98</strain>
    </source>
</reference>
<dbReference type="RefSeq" id="WP_220111795.1">
    <property type="nucleotide sequence ID" value="NZ_JAHZST010000031.1"/>
</dbReference>
<dbReference type="NCBIfam" id="TIGR01965">
    <property type="entry name" value="VCBS_repeat"/>
    <property type="match status" value="1"/>
</dbReference>
<dbReference type="Gene3D" id="2.60.40.1200">
    <property type="match status" value="4"/>
</dbReference>
<dbReference type="InterPro" id="IPR041339">
    <property type="entry name" value="Ig-like_bac"/>
</dbReference>
<keyword evidence="3" id="KW-1185">Reference proteome</keyword>
<gene>
    <name evidence="2" type="ORF">K0625_23375</name>
</gene>
<dbReference type="Gene3D" id="2.60.40.10">
    <property type="entry name" value="Immunoglobulins"/>
    <property type="match status" value="5"/>
</dbReference>
<feature type="domain" description="Cell-surface Ig-like bacterial" evidence="1">
    <location>
        <begin position="168"/>
        <end position="250"/>
    </location>
</feature>
<dbReference type="Pfam" id="PF17963">
    <property type="entry name" value="Big_9"/>
    <property type="match status" value="1"/>
</dbReference>
<dbReference type="PANTHER" id="PTHR34677">
    <property type="match status" value="1"/>
</dbReference>
<dbReference type="Pfam" id="PF18200">
    <property type="entry name" value="Big_11"/>
    <property type="match status" value="4"/>
</dbReference>
<protein>
    <submittedName>
        <fullName evidence="2">Retention module-containing protein</fullName>
    </submittedName>
</protein>
<dbReference type="NCBIfam" id="NF012211">
    <property type="entry name" value="tand_rpt_95"/>
    <property type="match status" value="4"/>
</dbReference>
<dbReference type="InterPro" id="IPR010221">
    <property type="entry name" value="VCBS_dom"/>
</dbReference>
<dbReference type="InterPro" id="IPR013783">
    <property type="entry name" value="Ig-like_fold"/>
</dbReference>
<sequence length="1405" mass="145559">MESLITTQNGQVRLVAGKVTITLDGITKTISSGEQVPASATLFIEEGAQIEIAYDDGSFYSNTEVADSLVNTEALDEIEALQALIASGDDPTLDLPETAAGGANGNEGGSGFISVTRSGDETLATSGFNSDGAFQSEFSIQDTNDENLTDTPSALVNDTSSIDEDGVATGNVLTNDIDSDTNLSVVSFQIEEISYDAGSLIEVEGGTIVINEDGSYIFTPNDNWNGEVPVITYTTNTGATATLTIIVNAVDDPSIVVNDSNTVDEDTVATGNVLDNDSDIDNDLTVVSFEVDGETYTAGTTVELEGGSIVINEDGSYTFTPNNNWNGEVPVITYTTNTGESATLTLEVAPVDDPSIVTNDSNTVDEDTVATGNVLDNDSDIDSELSVISFEVDGETYTAGTTVELEGGSIVINEDGAYTFTPNDDWNGEVPVITYTTNTGSSATLTIAVNAVDDPSIVNNDSNTVDEDTVATGNVLDNDSDIDNDLTVVSFEVDGETYTAGTTVELEGGSIVINEDGAYTFTPNDNWNGEVPVITYTTNTGESATLTLEVTPVIDGAPQVTITTDTNNDAFISNQELNDSNDIAVTIGLEDTGANSGDTLNVNGVEIILSETDIENGYVNLTLPNPGEGQEITVTATITDPAGNTSAPGSDSAVIDTLAEASIDLNQIIIGTDNIINSDEASGSVTLSGTVGGDAQVGDTVTLTLDGSTIITTTVIVLGDGVLGFNTVVDASTLVEGETTTITATVTTTDAAGNSSTASDNESYSVDTSVVDAPIVTILNDINNDELLSRAELTQTDWHDRGEIKISIEIDGEKFEAGGIVTIAIENGDITKDIELQLVNGELQFSDGSPATGFEYENGTISFSEYRPTHDESITVTATQTDAVGNTSSEHSDTATVDITLPTINIDLSAITIGDDNIINSDEASGSVTLSGTVDGDVQIGDTVTLSLDGNIIATVQVIDLGDGVLGFTTSIDASLLTTASSTNITASITVIDSAGNSNTATDSESYSVDLSVVDAPVVTIESDVNNDELLSKSELWGHDGVEVSIAIDGDKFESGGLVTINIANGNSTRTVELELVNGKLQFTDGSPANDYTYDNGVIYLLESKPADDETITVTATQTDVAGNASNQGSDTATVDTSLPLIDIDMITGDNKVTDSEDDSVTISGTTTAETNQIVTVTIVDANSLTIFTGTATVLADGSWSITGIDMSAYPDEAGYTVTANVSDLAGNPAIEATEPFTTEDTTAPIANDDAANINEDATLSVTAANGVLKNDTDLVSNTLNVTAFRTGTEDGSGNIGTVGSTLEGTYGTLTLNTDGSYSYTADQAAANALVEGQVVTETFTYTMSDGNGNTDTAELVITITGTNDAPQVSAAIREVTNEDEAPFTIDLLTNSSDVDTTDNLSVSD</sequence>
<evidence type="ECO:0000313" key="3">
    <source>
        <dbReference type="Proteomes" id="UP001195963"/>
    </source>
</evidence>
<proteinExistence type="predicted"/>
<dbReference type="PANTHER" id="PTHR34677:SF3">
    <property type="entry name" value="BACTERIAL IG-LIKE DOMAIN-CONTAINING PROTEIN"/>
    <property type="match status" value="1"/>
</dbReference>
<dbReference type="InterPro" id="IPR047777">
    <property type="entry name" value="LapA-like_RM"/>
</dbReference>
<evidence type="ECO:0000313" key="2">
    <source>
        <dbReference type="EMBL" id="MBW8186562.1"/>
    </source>
</evidence>
<feature type="non-terminal residue" evidence="2">
    <location>
        <position position="1405"/>
    </location>
</feature>
<feature type="domain" description="Cell-surface Ig-like bacterial" evidence="1">
    <location>
        <begin position="470"/>
        <end position="550"/>
    </location>
</feature>
<feature type="domain" description="Cell-surface Ig-like bacterial" evidence="1">
    <location>
        <begin position="369"/>
        <end position="452"/>
    </location>
</feature>
<feature type="domain" description="Cell-surface Ig-like bacterial" evidence="1">
    <location>
        <begin position="268"/>
        <end position="348"/>
    </location>
</feature>
<evidence type="ECO:0000259" key="1">
    <source>
        <dbReference type="Pfam" id="PF18200"/>
    </source>
</evidence>
<dbReference type="NCBIfam" id="NF012196">
    <property type="entry name" value="Ig_like_ice"/>
    <property type="match status" value="2"/>
</dbReference>
<comment type="caution">
    <text evidence="2">The sequence shown here is derived from an EMBL/GenBank/DDBJ whole genome shotgun (WGS) entry which is preliminary data.</text>
</comment>
<dbReference type="EMBL" id="JAHZST010000031">
    <property type="protein sequence ID" value="MBW8186562.1"/>
    <property type="molecule type" value="Genomic_DNA"/>
</dbReference>